<comment type="caution">
    <text evidence="1">The sequence shown here is derived from an EMBL/GenBank/DDBJ whole genome shotgun (WGS) entry which is preliminary data.</text>
</comment>
<name>A0ABV5G531_9MICC</name>
<gene>
    <name evidence="1" type="ORF">ACFFX0_23850</name>
</gene>
<accession>A0ABV5G531</accession>
<dbReference type="Proteomes" id="UP001589575">
    <property type="component" value="Unassembled WGS sequence"/>
</dbReference>
<sequence>MFQEHVLATSKVAARKDEDTFGYGVLFAAEFAVQARTETAAEHLVEKLAHRHADDVEATADGASKA</sequence>
<keyword evidence="2" id="KW-1185">Reference proteome</keyword>
<proteinExistence type="predicted"/>
<evidence type="ECO:0000313" key="2">
    <source>
        <dbReference type="Proteomes" id="UP001589575"/>
    </source>
</evidence>
<dbReference type="EMBL" id="JBHMFI010000001">
    <property type="protein sequence ID" value="MFB9074063.1"/>
    <property type="molecule type" value="Genomic_DNA"/>
</dbReference>
<reference evidence="1 2" key="1">
    <citation type="submission" date="2024-09" db="EMBL/GenBank/DDBJ databases">
        <authorList>
            <person name="Sun Q."/>
            <person name="Mori K."/>
        </authorList>
    </citation>
    <scope>NUCLEOTIDE SEQUENCE [LARGE SCALE GENOMIC DNA]</scope>
    <source>
        <strain evidence="1 2">CCM 7609</strain>
    </source>
</reference>
<organism evidence="1 2">
    <name type="scientific">Citricoccus parietis</name>
    <dbReference type="NCBI Taxonomy" id="592307"/>
    <lineage>
        <taxon>Bacteria</taxon>
        <taxon>Bacillati</taxon>
        <taxon>Actinomycetota</taxon>
        <taxon>Actinomycetes</taxon>
        <taxon>Micrococcales</taxon>
        <taxon>Micrococcaceae</taxon>
        <taxon>Citricoccus</taxon>
    </lineage>
</organism>
<evidence type="ECO:0000313" key="1">
    <source>
        <dbReference type="EMBL" id="MFB9074063.1"/>
    </source>
</evidence>
<protein>
    <submittedName>
        <fullName evidence="1">Uncharacterized protein</fullName>
    </submittedName>
</protein>